<sequence length="418" mass="46885">MNSRFPRIASDSTEIHIQGGNQVCDVAKQAAGAVALQEQKILDTEDLLELCIRTEEYCSAFKKFEFFQIVDATDNFSENRNVGCGGFATIYKEPLQGQLPNGLMVAIKRMDVYATVFDFSSEFLLARLQHTNLIRLLGWCIHEKERILVYDFMHKGNLHWHIWETLVHLILDKRNGSLLDWSKRLNIIKGLADGLVYLHKQSMLWIVHRDLKPQNILLDHDMNPKITDFGSARTLSSDVAEERTSSVVGTSGYKAPEYTSRGIYSLKTDVFSFGVMALMIISGRKNTIMEQQGDSVGTLVRDAWQLWNDGRLHELVDPILGGDGFEPAEVMRYAQVALLCAQEDPTDRPTMSDVVALLNFESISLLPDPKQPSDLIKGGAASDKLCTYVSQSSRTIDITITSSAPMSTRVHIIVEPET</sequence>
<name>A0A3L6PCV5_PANMI</name>
<dbReference type="STRING" id="4540.A0A3L6PCV5"/>
<dbReference type="PROSITE" id="PS50011">
    <property type="entry name" value="PROTEIN_KINASE_DOM"/>
    <property type="match status" value="1"/>
</dbReference>
<dbReference type="OrthoDB" id="615135at2759"/>
<dbReference type="InterPro" id="IPR011009">
    <property type="entry name" value="Kinase-like_dom_sf"/>
</dbReference>
<dbReference type="EMBL" id="PQIB02000657">
    <property type="protein sequence ID" value="RLM48952.1"/>
    <property type="molecule type" value="Genomic_DNA"/>
</dbReference>
<accession>A0A3L6PCV5</accession>
<dbReference type="AlphaFoldDB" id="A0A3L6PCV5"/>
<dbReference type="FunFam" id="1.10.510.10:FF:000384">
    <property type="entry name" value="G-type lectin S-receptor-like serine/threonine-protein kinase"/>
    <property type="match status" value="1"/>
</dbReference>
<evidence type="ECO:0000313" key="2">
    <source>
        <dbReference type="EMBL" id="RLM48952.1"/>
    </source>
</evidence>
<dbReference type="Gene3D" id="1.10.510.10">
    <property type="entry name" value="Transferase(Phosphotransferase) domain 1"/>
    <property type="match status" value="1"/>
</dbReference>
<reference evidence="3" key="1">
    <citation type="journal article" date="2019" name="Nat. Commun.">
        <title>The genome of broomcorn millet.</title>
        <authorList>
            <person name="Zou C."/>
            <person name="Miki D."/>
            <person name="Li D."/>
            <person name="Tang Q."/>
            <person name="Xiao L."/>
            <person name="Rajput S."/>
            <person name="Deng P."/>
            <person name="Jia W."/>
            <person name="Huang R."/>
            <person name="Zhang M."/>
            <person name="Sun Y."/>
            <person name="Hu J."/>
            <person name="Fu X."/>
            <person name="Schnable P.S."/>
            <person name="Li F."/>
            <person name="Zhang H."/>
            <person name="Feng B."/>
            <person name="Zhu X."/>
            <person name="Liu R."/>
            <person name="Schnable J.C."/>
            <person name="Zhu J.-K."/>
            <person name="Zhang H."/>
        </authorList>
    </citation>
    <scope>NUCLEOTIDE SEQUENCE [LARGE SCALE GENOMIC DNA]</scope>
</reference>
<evidence type="ECO:0000259" key="1">
    <source>
        <dbReference type="PROSITE" id="PS50011"/>
    </source>
</evidence>
<comment type="caution">
    <text evidence="2">The sequence shown here is derived from an EMBL/GenBank/DDBJ whole genome shotgun (WGS) entry which is preliminary data.</text>
</comment>
<gene>
    <name evidence="2" type="ORF">C2845_PMPSC055728</name>
</gene>
<dbReference type="Gene3D" id="3.30.200.20">
    <property type="entry name" value="Phosphorylase Kinase, domain 1"/>
    <property type="match status" value="1"/>
</dbReference>
<evidence type="ECO:0000313" key="3">
    <source>
        <dbReference type="Proteomes" id="UP000275267"/>
    </source>
</evidence>
<dbReference type="PANTHER" id="PTHR27006:SF627">
    <property type="entry name" value="PROTEIN KINASE DOMAIN-CONTAINING PROTEIN"/>
    <property type="match status" value="1"/>
</dbReference>
<protein>
    <submittedName>
        <fullName evidence="2">Cysteine-rich receptor-like protein kinase 10 isoform X1</fullName>
    </submittedName>
</protein>
<proteinExistence type="predicted"/>
<organism evidence="2 3">
    <name type="scientific">Panicum miliaceum</name>
    <name type="common">Proso millet</name>
    <name type="synonym">Broomcorn millet</name>
    <dbReference type="NCBI Taxonomy" id="4540"/>
    <lineage>
        <taxon>Eukaryota</taxon>
        <taxon>Viridiplantae</taxon>
        <taxon>Streptophyta</taxon>
        <taxon>Embryophyta</taxon>
        <taxon>Tracheophyta</taxon>
        <taxon>Spermatophyta</taxon>
        <taxon>Magnoliopsida</taxon>
        <taxon>Liliopsida</taxon>
        <taxon>Poales</taxon>
        <taxon>Poaceae</taxon>
        <taxon>PACMAD clade</taxon>
        <taxon>Panicoideae</taxon>
        <taxon>Panicodae</taxon>
        <taxon>Paniceae</taxon>
        <taxon>Panicinae</taxon>
        <taxon>Panicum</taxon>
        <taxon>Panicum sect. Panicum</taxon>
    </lineage>
</organism>
<dbReference type="GO" id="GO:0004672">
    <property type="term" value="F:protein kinase activity"/>
    <property type="evidence" value="ECO:0007669"/>
    <property type="project" value="InterPro"/>
</dbReference>
<dbReference type="Pfam" id="PF00069">
    <property type="entry name" value="Pkinase"/>
    <property type="match status" value="1"/>
</dbReference>
<keyword evidence="3" id="KW-1185">Reference proteome</keyword>
<dbReference type="InterPro" id="IPR008271">
    <property type="entry name" value="Ser/Thr_kinase_AS"/>
</dbReference>
<dbReference type="SUPFAM" id="SSF56112">
    <property type="entry name" value="Protein kinase-like (PK-like)"/>
    <property type="match status" value="1"/>
</dbReference>
<dbReference type="GO" id="GO:0005524">
    <property type="term" value="F:ATP binding"/>
    <property type="evidence" value="ECO:0007669"/>
    <property type="project" value="InterPro"/>
</dbReference>
<dbReference type="SMART" id="SM00220">
    <property type="entry name" value="S_TKc"/>
    <property type="match status" value="1"/>
</dbReference>
<dbReference type="PROSITE" id="PS00108">
    <property type="entry name" value="PROTEIN_KINASE_ST"/>
    <property type="match status" value="1"/>
</dbReference>
<feature type="domain" description="Protein kinase" evidence="1">
    <location>
        <begin position="76"/>
        <end position="360"/>
    </location>
</feature>
<dbReference type="InterPro" id="IPR000719">
    <property type="entry name" value="Prot_kinase_dom"/>
</dbReference>
<dbReference type="Proteomes" id="UP000275267">
    <property type="component" value="Unassembled WGS sequence"/>
</dbReference>
<dbReference type="PANTHER" id="PTHR27006">
    <property type="entry name" value="PROMASTIGOTE SURFACE ANTIGEN PROTEIN PSA"/>
    <property type="match status" value="1"/>
</dbReference>